<proteinExistence type="predicted"/>
<dbReference type="InterPro" id="IPR058651">
    <property type="entry name" value="HTH_VMAP-M9"/>
</dbReference>
<protein>
    <recommendedName>
        <fullName evidence="1">vWA-MoxR associated protein N-terminal HTH domain-containing protein</fullName>
    </recommendedName>
</protein>
<evidence type="ECO:0000313" key="2">
    <source>
        <dbReference type="EMBL" id="EHJ14679.1"/>
    </source>
</evidence>
<dbReference type="EMBL" id="AESD01000110">
    <property type="protein sequence ID" value="EHJ14679.1"/>
    <property type="molecule type" value="Genomic_DNA"/>
</dbReference>
<dbReference type="AlphaFoldDB" id="G5IZG4"/>
<dbReference type="Gene3D" id="3.40.50.300">
    <property type="entry name" value="P-loop containing nucleotide triphosphate hydrolases"/>
    <property type="match status" value="1"/>
</dbReference>
<comment type="caution">
    <text evidence="2">The sequence shown here is derived from an EMBL/GenBank/DDBJ whole genome shotgun (WGS) entry which is preliminary data.</text>
</comment>
<accession>G5IZG4</accession>
<evidence type="ECO:0000259" key="1">
    <source>
        <dbReference type="Pfam" id="PF26355"/>
    </source>
</evidence>
<name>G5IZG4_CROWT</name>
<dbReference type="GeneID" id="88764558"/>
<dbReference type="PATRIC" id="fig|423471.3.peg.599"/>
<dbReference type="Proteomes" id="UP000003477">
    <property type="component" value="Unassembled WGS sequence"/>
</dbReference>
<reference evidence="2 3" key="1">
    <citation type="journal article" date="2011" name="Front. Microbiol.">
        <title>Two Strains of Crocosphaera watsonii with Highly Conserved Genomes are Distinguished by Strain-Specific Features.</title>
        <authorList>
            <person name="Bench S.R."/>
            <person name="Ilikchyan I.N."/>
            <person name="Tripp H.J."/>
            <person name="Zehr J.P."/>
        </authorList>
    </citation>
    <scope>NUCLEOTIDE SEQUENCE [LARGE SCALE GENOMIC DNA]</scope>
    <source>
        <strain evidence="2 3">WH 0003</strain>
    </source>
</reference>
<gene>
    <name evidence="2" type="ORF">CWATWH0003_0655</name>
</gene>
<sequence length="401" mass="46198">MELEEALKTVNQAMLSKHGRVLTDAESVLFTGSWQGLTYDAMVEGTQYKASYFKGDLGHKFWEDLSNALGEKVSKRSFKEAIARFQATLKFESPQTNFVPKKQEIRINHYVEHPILEKIAKQEILKPGSLLRIKGSPKMGKTTFLSRLINYGQNKGLRGINLSMSLAEKDDFSSLDKFLQFFCISVAQMLGLEEKFKEYKWKDHPGNSKLKATSFFEKYVLSENEPPLILGLDELDKLFECECAEVPGGFLSMLRSWHETANINPTWGKLRLVLAHVWDYTDLDINQSPFNIGIHLKLKEFNDSQINELAQEYKLKLEQDDLDKIKALIGGHPKLINLTFQHLSSQAETLDEIIEKAPTELGIYREFLRQHFSILRRDNNQELYQYFQDIINTQESKKMAS</sequence>
<dbReference type="RefSeq" id="WP_007309247.1">
    <property type="nucleotide sequence ID" value="NZ_AESD01000110.1"/>
</dbReference>
<feature type="domain" description="vWA-MoxR associated protein N-terminal HTH" evidence="1">
    <location>
        <begin position="1"/>
        <end position="84"/>
    </location>
</feature>
<dbReference type="InterPro" id="IPR027417">
    <property type="entry name" value="P-loop_NTPase"/>
</dbReference>
<organism evidence="2 3">
    <name type="scientific">Crocosphaera watsonii WH 0003</name>
    <dbReference type="NCBI Taxonomy" id="423471"/>
    <lineage>
        <taxon>Bacteria</taxon>
        <taxon>Bacillati</taxon>
        <taxon>Cyanobacteriota</taxon>
        <taxon>Cyanophyceae</taxon>
        <taxon>Oscillatoriophycideae</taxon>
        <taxon>Chroococcales</taxon>
        <taxon>Aphanothecaceae</taxon>
        <taxon>Crocosphaera</taxon>
    </lineage>
</organism>
<dbReference type="SUPFAM" id="SSF52540">
    <property type="entry name" value="P-loop containing nucleoside triphosphate hydrolases"/>
    <property type="match status" value="1"/>
</dbReference>
<evidence type="ECO:0000313" key="3">
    <source>
        <dbReference type="Proteomes" id="UP000003477"/>
    </source>
</evidence>
<dbReference type="Pfam" id="PF26355">
    <property type="entry name" value="HTH_VMAP-M9"/>
    <property type="match status" value="1"/>
</dbReference>
<dbReference type="Pfam" id="PF14516">
    <property type="entry name" value="AAA_35"/>
    <property type="match status" value="1"/>
</dbReference>